<name>A0ABM9ZT49_9BACT</name>
<dbReference type="EMBL" id="ADFP01000097">
    <property type="protein sequence ID" value="EFB90068.1"/>
    <property type="molecule type" value="Genomic_DNA"/>
</dbReference>
<evidence type="ECO:0000313" key="1">
    <source>
        <dbReference type="EMBL" id="EFB90068.1"/>
    </source>
</evidence>
<dbReference type="Proteomes" id="UP000006462">
    <property type="component" value="Unassembled WGS sequence"/>
</dbReference>
<evidence type="ECO:0000313" key="2">
    <source>
        <dbReference type="Proteomes" id="UP000006462"/>
    </source>
</evidence>
<organism evidence="1 2">
    <name type="scientific">Pyramidobacter piscolens W5455</name>
    <dbReference type="NCBI Taxonomy" id="352165"/>
    <lineage>
        <taxon>Bacteria</taxon>
        <taxon>Thermotogati</taxon>
        <taxon>Synergistota</taxon>
        <taxon>Synergistia</taxon>
        <taxon>Synergistales</taxon>
        <taxon>Dethiosulfovibrionaceae</taxon>
        <taxon>Pyramidobacter</taxon>
    </lineage>
</organism>
<accession>A0ABM9ZT49</accession>
<comment type="caution">
    <text evidence="1">The sequence shown here is derived from an EMBL/GenBank/DDBJ whole genome shotgun (WGS) entry which is preliminary data.</text>
</comment>
<sequence length="77" mass="9330">MFFQHFQYRLLPDIHNFGRILLIIETPLHPRRQFSRRKKEAVSGMTEAAFSRFFHEIFRGKCSHKRKDAFQSALCRF</sequence>
<protein>
    <recommendedName>
        <fullName evidence="3">HTH araC/xylS-type domain-containing protein</fullName>
    </recommendedName>
</protein>
<evidence type="ECO:0008006" key="3">
    <source>
        <dbReference type="Google" id="ProtNLM"/>
    </source>
</evidence>
<keyword evidence="2" id="KW-1185">Reference proteome</keyword>
<gene>
    <name evidence="1" type="ORF">HMPREF7215_0962</name>
</gene>
<proteinExistence type="predicted"/>
<reference evidence="1 2" key="1">
    <citation type="submission" date="2009-12" db="EMBL/GenBank/DDBJ databases">
        <authorList>
            <person name="Shrivastava S."/>
            <person name="Madupu R."/>
            <person name="Durkin A.S."/>
            <person name="Torralba M."/>
            <person name="Methe B."/>
            <person name="Sutton G.G."/>
            <person name="Strausberg R.L."/>
            <person name="Nelson K.E."/>
        </authorList>
    </citation>
    <scope>NUCLEOTIDE SEQUENCE [LARGE SCALE GENOMIC DNA]</scope>
    <source>
        <strain evidence="1 2">W5455</strain>
    </source>
</reference>